<gene>
    <name evidence="2" type="ORF">CQW49_04095</name>
</gene>
<keyword evidence="1" id="KW-0812">Transmembrane</keyword>
<accession>A0A2D2D5D5</accession>
<proteinExistence type="predicted"/>
<dbReference type="AlphaFoldDB" id="A0A2D2D5D5"/>
<dbReference type="KEGG" id="mtw:CQW49_04095"/>
<evidence type="ECO:0008006" key="4">
    <source>
        <dbReference type="Google" id="ProtNLM"/>
    </source>
</evidence>
<keyword evidence="3" id="KW-1185">Reference proteome</keyword>
<feature type="transmembrane region" description="Helical" evidence="1">
    <location>
        <begin position="12"/>
        <end position="33"/>
    </location>
</feature>
<evidence type="ECO:0000313" key="3">
    <source>
        <dbReference type="Proteomes" id="UP000230709"/>
    </source>
</evidence>
<reference evidence="3" key="1">
    <citation type="submission" date="2017-10" db="EMBL/GenBank/DDBJ databases">
        <title>Completed PacBio SMRT sequence of Methylosinus trichosporium OB3b reveals presence of a third large plasmid.</title>
        <authorList>
            <person name="Charles T.C."/>
            <person name="Lynch M.D.J."/>
            <person name="Heil J.R."/>
            <person name="Cheng J."/>
        </authorList>
    </citation>
    <scope>NUCLEOTIDE SEQUENCE [LARGE SCALE GENOMIC DNA]</scope>
    <source>
        <strain evidence="3">OB3b</strain>
    </source>
</reference>
<dbReference type="Proteomes" id="UP000230709">
    <property type="component" value="Chromosome"/>
</dbReference>
<organism evidence="2 3">
    <name type="scientific">Methylosinus trichosporium (strain ATCC 35070 / NCIMB 11131 / UNIQEM 75 / OB3b)</name>
    <dbReference type="NCBI Taxonomy" id="595536"/>
    <lineage>
        <taxon>Bacteria</taxon>
        <taxon>Pseudomonadati</taxon>
        <taxon>Pseudomonadota</taxon>
        <taxon>Alphaproteobacteria</taxon>
        <taxon>Hyphomicrobiales</taxon>
        <taxon>Methylocystaceae</taxon>
        <taxon>Methylosinus</taxon>
    </lineage>
</organism>
<protein>
    <recommendedName>
        <fullName evidence="4">DUF1254 domain-containing protein</fullName>
    </recommendedName>
</protein>
<name>A0A2D2D5D5_METT3</name>
<dbReference type="EMBL" id="CP023737">
    <property type="protein sequence ID" value="ATQ70218.1"/>
    <property type="molecule type" value="Genomic_DNA"/>
</dbReference>
<dbReference type="STRING" id="595536.GCA_000178815_04342"/>
<evidence type="ECO:0000313" key="2">
    <source>
        <dbReference type="EMBL" id="ATQ70218.1"/>
    </source>
</evidence>
<sequence>MRMKLLDRLLDWLPWTLATICVAGSVHIISILLMPEVAPRNAFARLAAAARAAPTTEAGVALLPRETPGAEVMPFEDPAFAEGVCLFDLSKGLMRVVADADPEDYLALSFYARTGRVFHAATDRSAIKGKIEVMIGDAAQIENLESQDEEAPPSQVRVTSPTKRGFVLIRSLAKRMSDRDRAEQRLRMVKCETVAEPES</sequence>
<keyword evidence="1" id="KW-0472">Membrane</keyword>
<keyword evidence="1" id="KW-1133">Transmembrane helix</keyword>
<evidence type="ECO:0000256" key="1">
    <source>
        <dbReference type="SAM" id="Phobius"/>
    </source>
</evidence>